<evidence type="ECO:0000313" key="2">
    <source>
        <dbReference type="Proteomes" id="UP000821865"/>
    </source>
</evidence>
<protein>
    <submittedName>
        <fullName evidence="1">Uncharacterized protein</fullName>
    </submittedName>
</protein>
<evidence type="ECO:0000313" key="1">
    <source>
        <dbReference type="EMBL" id="KAH7958319.1"/>
    </source>
</evidence>
<organism evidence="1 2">
    <name type="scientific">Dermacentor silvarum</name>
    <name type="common">Tick</name>
    <dbReference type="NCBI Taxonomy" id="543639"/>
    <lineage>
        <taxon>Eukaryota</taxon>
        <taxon>Metazoa</taxon>
        <taxon>Ecdysozoa</taxon>
        <taxon>Arthropoda</taxon>
        <taxon>Chelicerata</taxon>
        <taxon>Arachnida</taxon>
        <taxon>Acari</taxon>
        <taxon>Parasitiformes</taxon>
        <taxon>Ixodida</taxon>
        <taxon>Ixodoidea</taxon>
        <taxon>Ixodidae</taxon>
        <taxon>Rhipicephalinae</taxon>
        <taxon>Dermacentor</taxon>
    </lineage>
</organism>
<reference evidence="1" key="1">
    <citation type="submission" date="2020-05" db="EMBL/GenBank/DDBJ databases">
        <title>Large-scale comparative analyses of tick genomes elucidate their genetic diversity and vector capacities.</title>
        <authorList>
            <person name="Jia N."/>
            <person name="Wang J."/>
            <person name="Shi W."/>
            <person name="Du L."/>
            <person name="Sun Y."/>
            <person name="Zhan W."/>
            <person name="Jiang J."/>
            <person name="Wang Q."/>
            <person name="Zhang B."/>
            <person name="Ji P."/>
            <person name="Sakyi L.B."/>
            <person name="Cui X."/>
            <person name="Yuan T."/>
            <person name="Jiang B."/>
            <person name="Yang W."/>
            <person name="Lam T.T.-Y."/>
            <person name="Chang Q."/>
            <person name="Ding S."/>
            <person name="Wang X."/>
            <person name="Zhu J."/>
            <person name="Ruan X."/>
            <person name="Zhao L."/>
            <person name="Wei J."/>
            <person name="Que T."/>
            <person name="Du C."/>
            <person name="Cheng J."/>
            <person name="Dai P."/>
            <person name="Han X."/>
            <person name="Huang E."/>
            <person name="Gao Y."/>
            <person name="Liu J."/>
            <person name="Shao H."/>
            <person name="Ye R."/>
            <person name="Li L."/>
            <person name="Wei W."/>
            <person name="Wang X."/>
            <person name="Wang C."/>
            <person name="Yang T."/>
            <person name="Huo Q."/>
            <person name="Li W."/>
            <person name="Guo W."/>
            <person name="Chen H."/>
            <person name="Zhou L."/>
            <person name="Ni X."/>
            <person name="Tian J."/>
            <person name="Zhou Y."/>
            <person name="Sheng Y."/>
            <person name="Liu T."/>
            <person name="Pan Y."/>
            <person name="Xia L."/>
            <person name="Li J."/>
            <person name="Zhao F."/>
            <person name="Cao W."/>
        </authorList>
    </citation>
    <scope>NUCLEOTIDE SEQUENCE</scope>
    <source>
        <strain evidence="1">Dsil-2018</strain>
    </source>
</reference>
<dbReference type="EMBL" id="CM023472">
    <property type="protein sequence ID" value="KAH7958319.1"/>
    <property type="molecule type" value="Genomic_DNA"/>
</dbReference>
<dbReference type="Proteomes" id="UP000821865">
    <property type="component" value="Chromosome 3"/>
</dbReference>
<accession>A0ACB8D222</accession>
<gene>
    <name evidence="1" type="ORF">HPB49_000827</name>
</gene>
<name>A0ACB8D222_DERSI</name>
<sequence length="130" mass="14786">MQARDLIDVLEEADQYVPQELYAMTDHFDAWIKRCAKKTSTDCRRKDSSDGDKTVIILCKRDRVEYLTGGLTLGGFKCDCIHECLEASDQQRALNDFRRGRVPILIATDLESRALDVEDLTHMSSTTTIL</sequence>
<comment type="caution">
    <text evidence="1">The sequence shown here is derived from an EMBL/GenBank/DDBJ whole genome shotgun (WGS) entry which is preliminary data.</text>
</comment>
<keyword evidence="2" id="KW-1185">Reference proteome</keyword>
<proteinExistence type="predicted"/>